<evidence type="ECO:0000313" key="5">
    <source>
        <dbReference type="Proteomes" id="UP000321389"/>
    </source>
</evidence>
<dbReference type="InterPro" id="IPR000182">
    <property type="entry name" value="GNAT_dom"/>
</dbReference>
<dbReference type="Gene3D" id="3.40.630.30">
    <property type="match status" value="1"/>
</dbReference>
<dbReference type="Proteomes" id="UP000321389">
    <property type="component" value="Chromosome"/>
</dbReference>
<dbReference type="EMBL" id="CP042301">
    <property type="protein sequence ID" value="QDY98950.2"/>
    <property type="molecule type" value="Genomic_DNA"/>
</dbReference>
<evidence type="ECO:0000313" key="4">
    <source>
        <dbReference type="EMBL" id="QDY98950.2"/>
    </source>
</evidence>
<evidence type="ECO:0000259" key="3">
    <source>
        <dbReference type="PROSITE" id="PS51186"/>
    </source>
</evidence>
<dbReference type="SUPFAM" id="SSF55729">
    <property type="entry name" value="Acyl-CoA N-acyltransferases (Nat)"/>
    <property type="match status" value="1"/>
</dbReference>
<dbReference type="PANTHER" id="PTHR43877">
    <property type="entry name" value="AMINOALKYLPHOSPHONATE N-ACETYLTRANSFERASE-RELATED-RELATED"/>
    <property type="match status" value="1"/>
</dbReference>
<organism evidence="4 5">
    <name type="scientific">Nitratireductor mangrovi</name>
    <dbReference type="NCBI Taxonomy" id="2599600"/>
    <lineage>
        <taxon>Bacteria</taxon>
        <taxon>Pseudomonadati</taxon>
        <taxon>Pseudomonadota</taxon>
        <taxon>Alphaproteobacteria</taxon>
        <taxon>Hyphomicrobiales</taxon>
        <taxon>Phyllobacteriaceae</taxon>
        <taxon>Nitratireductor</taxon>
    </lineage>
</organism>
<dbReference type="RefSeq" id="WP_167812782.1">
    <property type="nucleotide sequence ID" value="NZ_CP042301.2"/>
</dbReference>
<keyword evidence="5" id="KW-1185">Reference proteome</keyword>
<sequence length="163" mass="17524">MTIRPATEADGPDISRLLAHSYGELYRGWYPDAVLKHALPVMTRANPDLIASGTFHAAFVDGALAGCGGWSRKRYDGSSEEGLAHLRHFGVDPDHLRRGIGRALFERCRAEAAAAGFTALESLSSLPAEAFYLSLGFRTAGPTHIELPDATRFAGKLMRAAIG</sequence>
<proteinExistence type="predicted"/>
<name>A0A5B8KTP3_9HYPH</name>
<feature type="domain" description="N-acetyltransferase" evidence="3">
    <location>
        <begin position="1"/>
        <end position="163"/>
    </location>
</feature>
<keyword evidence="1" id="KW-0808">Transferase</keyword>
<evidence type="ECO:0000256" key="2">
    <source>
        <dbReference type="ARBA" id="ARBA00023315"/>
    </source>
</evidence>
<dbReference type="GO" id="GO:0016747">
    <property type="term" value="F:acyltransferase activity, transferring groups other than amino-acyl groups"/>
    <property type="evidence" value="ECO:0007669"/>
    <property type="project" value="InterPro"/>
</dbReference>
<dbReference type="InterPro" id="IPR016181">
    <property type="entry name" value="Acyl_CoA_acyltransferase"/>
</dbReference>
<dbReference type="KEGG" id="niy:FQ775_00370"/>
<reference evidence="4" key="1">
    <citation type="submission" date="2020-04" db="EMBL/GenBank/DDBJ databases">
        <title>Nitratireductor sp. nov. isolated from mangrove soil.</title>
        <authorList>
            <person name="Ye Y."/>
        </authorList>
    </citation>
    <scope>NUCLEOTIDE SEQUENCE</scope>
    <source>
        <strain evidence="4">SY7</strain>
    </source>
</reference>
<protein>
    <submittedName>
        <fullName evidence="4">GNAT family N-acetyltransferase</fullName>
    </submittedName>
</protein>
<gene>
    <name evidence="4" type="ORF">FQ775_00370</name>
</gene>
<keyword evidence="2" id="KW-0012">Acyltransferase</keyword>
<dbReference type="PROSITE" id="PS51186">
    <property type="entry name" value="GNAT"/>
    <property type="match status" value="1"/>
</dbReference>
<dbReference type="Pfam" id="PF00583">
    <property type="entry name" value="Acetyltransf_1"/>
    <property type="match status" value="1"/>
</dbReference>
<dbReference type="AlphaFoldDB" id="A0A5B8KTP3"/>
<evidence type="ECO:0000256" key="1">
    <source>
        <dbReference type="ARBA" id="ARBA00022679"/>
    </source>
</evidence>
<dbReference type="CDD" id="cd04301">
    <property type="entry name" value="NAT_SF"/>
    <property type="match status" value="1"/>
</dbReference>
<dbReference type="InterPro" id="IPR050832">
    <property type="entry name" value="Bact_Acetyltransf"/>
</dbReference>
<dbReference type="PANTHER" id="PTHR43877:SF2">
    <property type="entry name" value="AMINOALKYLPHOSPHONATE N-ACETYLTRANSFERASE-RELATED"/>
    <property type="match status" value="1"/>
</dbReference>
<accession>A0A5B8KTP3</accession>